<reference evidence="1" key="1">
    <citation type="submission" date="2014-11" db="EMBL/GenBank/DDBJ databases">
        <authorList>
            <person name="Amaro Gonzalez C."/>
        </authorList>
    </citation>
    <scope>NUCLEOTIDE SEQUENCE</scope>
</reference>
<proteinExistence type="predicted"/>
<protein>
    <submittedName>
        <fullName evidence="1">Uncharacterized protein</fullName>
    </submittedName>
</protein>
<name>A0A0E9URN3_ANGAN</name>
<sequence>MHCPAELPASVGTDINLISHHGAKCWISALTA</sequence>
<organism evidence="1">
    <name type="scientific">Anguilla anguilla</name>
    <name type="common">European freshwater eel</name>
    <name type="synonym">Muraena anguilla</name>
    <dbReference type="NCBI Taxonomy" id="7936"/>
    <lineage>
        <taxon>Eukaryota</taxon>
        <taxon>Metazoa</taxon>
        <taxon>Chordata</taxon>
        <taxon>Craniata</taxon>
        <taxon>Vertebrata</taxon>
        <taxon>Euteleostomi</taxon>
        <taxon>Actinopterygii</taxon>
        <taxon>Neopterygii</taxon>
        <taxon>Teleostei</taxon>
        <taxon>Anguilliformes</taxon>
        <taxon>Anguillidae</taxon>
        <taxon>Anguilla</taxon>
    </lineage>
</organism>
<dbReference type="AlphaFoldDB" id="A0A0E9URN3"/>
<evidence type="ECO:0000313" key="1">
    <source>
        <dbReference type="EMBL" id="JAH68534.1"/>
    </source>
</evidence>
<reference evidence="1" key="2">
    <citation type="journal article" date="2015" name="Fish Shellfish Immunol.">
        <title>Early steps in the European eel (Anguilla anguilla)-Vibrio vulnificus interaction in the gills: Role of the RtxA13 toxin.</title>
        <authorList>
            <person name="Callol A."/>
            <person name="Pajuelo D."/>
            <person name="Ebbesson L."/>
            <person name="Teles M."/>
            <person name="MacKenzie S."/>
            <person name="Amaro C."/>
        </authorList>
    </citation>
    <scope>NUCLEOTIDE SEQUENCE</scope>
</reference>
<dbReference type="EMBL" id="GBXM01040043">
    <property type="protein sequence ID" value="JAH68534.1"/>
    <property type="molecule type" value="Transcribed_RNA"/>
</dbReference>
<accession>A0A0E9URN3</accession>